<dbReference type="GO" id="GO:0061343">
    <property type="term" value="P:cell adhesion involved in heart morphogenesis"/>
    <property type="evidence" value="ECO:0007669"/>
    <property type="project" value="TreeGrafter"/>
</dbReference>
<dbReference type="AlphaFoldDB" id="A0A6H5HQS2"/>
<dbReference type="Pfam" id="PF14529">
    <property type="entry name" value="Exo_endo_phos_2"/>
    <property type="match status" value="1"/>
</dbReference>
<dbReference type="GO" id="GO:0031012">
    <property type="term" value="C:extracellular matrix"/>
    <property type="evidence" value="ECO:0007669"/>
    <property type="project" value="TreeGrafter"/>
</dbReference>
<proteinExistence type="predicted"/>
<accession>A0A6H5HQS2</accession>
<evidence type="ECO:0000313" key="2">
    <source>
        <dbReference type="EMBL" id="CAB0018889.1"/>
    </source>
</evidence>
<dbReference type="InterPro" id="IPR005135">
    <property type="entry name" value="Endo/exonuclease/phosphatase"/>
</dbReference>
<name>A0A6H5HQS2_9HEMI</name>
<evidence type="ECO:0000313" key="3">
    <source>
        <dbReference type="Proteomes" id="UP000479000"/>
    </source>
</evidence>
<reference evidence="2 3" key="1">
    <citation type="submission" date="2020-02" db="EMBL/GenBank/DDBJ databases">
        <authorList>
            <person name="Ferguson B K."/>
        </authorList>
    </citation>
    <scope>NUCLEOTIDE SEQUENCE [LARGE SCALE GENOMIC DNA]</scope>
</reference>
<feature type="non-terminal residue" evidence="2">
    <location>
        <position position="220"/>
    </location>
</feature>
<sequence>MPEFRLIVSSIYLPSYQPTDHLEAYINQLESVSLKHPGFNLIAIGDFNLPGIHWDSWNNNVYLPAAGEKAKLLTVAMRQFDVKQFNFLRNQSNNILDLCFSNLEAKIQPADSITRLDPAHPPFLCTLMIPQFQPFYVTPQFTFNFKKGNYTALDAYFSSVDWNDCAKLPLARAIAHFYDTVHKGIESFVPRIKAVSYNFPKWFSKELIQLVKEKRYAHSR</sequence>
<feature type="domain" description="Endonuclease/exonuclease/phosphatase" evidence="1">
    <location>
        <begin position="7"/>
        <end position="108"/>
    </location>
</feature>
<dbReference type="Gene3D" id="3.60.10.10">
    <property type="entry name" value="Endonuclease/exonuclease/phosphatase"/>
    <property type="match status" value="1"/>
</dbReference>
<protein>
    <recommendedName>
        <fullName evidence="1">Endonuclease/exonuclease/phosphatase domain-containing protein</fullName>
    </recommendedName>
</protein>
<dbReference type="EMBL" id="CADCXU010033416">
    <property type="protein sequence ID" value="CAB0018889.1"/>
    <property type="molecule type" value="Genomic_DNA"/>
</dbReference>
<dbReference type="PANTHER" id="PTHR33395">
    <property type="entry name" value="TRANSCRIPTASE, PUTATIVE-RELATED-RELATED"/>
    <property type="match status" value="1"/>
</dbReference>
<evidence type="ECO:0000259" key="1">
    <source>
        <dbReference type="Pfam" id="PF14529"/>
    </source>
</evidence>
<dbReference type="OrthoDB" id="6629632at2759"/>
<dbReference type="SUPFAM" id="SSF56219">
    <property type="entry name" value="DNase I-like"/>
    <property type="match status" value="1"/>
</dbReference>
<dbReference type="InterPro" id="IPR036691">
    <property type="entry name" value="Endo/exonu/phosph_ase_sf"/>
</dbReference>
<dbReference type="Proteomes" id="UP000479000">
    <property type="component" value="Unassembled WGS sequence"/>
</dbReference>
<keyword evidence="3" id="KW-1185">Reference proteome</keyword>
<dbReference type="PANTHER" id="PTHR33395:SF22">
    <property type="entry name" value="REVERSE TRANSCRIPTASE DOMAIN-CONTAINING PROTEIN"/>
    <property type="match status" value="1"/>
</dbReference>
<gene>
    <name evidence="2" type="ORF">NTEN_LOCUS22602</name>
</gene>
<dbReference type="GO" id="GO:0003824">
    <property type="term" value="F:catalytic activity"/>
    <property type="evidence" value="ECO:0007669"/>
    <property type="project" value="InterPro"/>
</dbReference>
<organism evidence="2 3">
    <name type="scientific">Nesidiocoris tenuis</name>
    <dbReference type="NCBI Taxonomy" id="355587"/>
    <lineage>
        <taxon>Eukaryota</taxon>
        <taxon>Metazoa</taxon>
        <taxon>Ecdysozoa</taxon>
        <taxon>Arthropoda</taxon>
        <taxon>Hexapoda</taxon>
        <taxon>Insecta</taxon>
        <taxon>Pterygota</taxon>
        <taxon>Neoptera</taxon>
        <taxon>Paraneoptera</taxon>
        <taxon>Hemiptera</taxon>
        <taxon>Heteroptera</taxon>
        <taxon>Panheteroptera</taxon>
        <taxon>Cimicomorpha</taxon>
        <taxon>Miridae</taxon>
        <taxon>Dicyphina</taxon>
        <taxon>Nesidiocoris</taxon>
    </lineage>
</organism>
<dbReference type="GO" id="GO:0007508">
    <property type="term" value="P:larval heart development"/>
    <property type="evidence" value="ECO:0007669"/>
    <property type="project" value="TreeGrafter"/>
</dbReference>